<dbReference type="OrthoDB" id="7595847at2"/>
<dbReference type="Proteomes" id="UP000298213">
    <property type="component" value="Unassembled WGS sequence"/>
</dbReference>
<sequence length="108" mass="11518">MTERVEDRSEAAVVRSELVALQAVLIALCRRLAQDSPDLAPTVCRAFDDAEAILTGVAMKMGLGDPNGSAVAALRVVEEIRAGAIADERACSRPDDDLGKPDRRSGRK</sequence>
<gene>
    <name evidence="1" type="ORF">E2493_01760</name>
</gene>
<dbReference type="AlphaFoldDB" id="A0A4Y8ZVF0"/>
<accession>A0A4Y8ZVF0</accession>
<proteinExistence type="predicted"/>
<dbReference type="EMBL" id="SPDV01000002">
    <property type="protein sequence ID" value="TFI60001.1"/>
    <property type="molecule type" value="Genomic_DNA"/>
</dbReference>
<evidence type="ECO:0000313" key="1">
    <source>
        <dbReference type="EMBL" id="TFI60001.1"/>
    </source>
</evidence>
<keyword evidence="2" id="KW-1185">Reference proteome</keyword>
<dbReference type="RefSeq" id="WP_135083107.1">
    <property type="nucleotide sequence ID" value="NZ_SPDV01000002.1"/>
</dbReference>
<evidence type="ECO:0000313" key="2">
    <source>
        <dbReference type="Proteomes" id="UP000298213"/>
    </source>
</evidence>
<comment type="caution">
    <text evidence="1">The sequence shown here is derived from an EMBL/GenBank/DDBJ whole genome shotgun (WGS) entry which is preliminary data.</text>
</comment>
<protein>
    <submittedName>
        <fullName evidence="1">Uncharacterized protein</fullName>
    </submittedName>
</protein>
<name>A0A4Y8ZVF0_9SPHN</name>
<reference evidence="1 2" key="1">
    <citation type="submission" date="2019-03" db="EMBL/GenBank/DDBJ databases">
        <title>Genome sequence of Sphingomonas sp. 17J27-24.</title>
        <authorList>
            <person name="Kim M."/>
            <person name="Maeng S."/>
            <person name="Sathiyaraj S."/>
        </authorList>
    </citation>
    <scope>NUCLEOTIDE SEQUENCE [LARGE SCALE GENOMIC DNA]</scope>
    <source>
        <strain evidence="1 2">17J27-24</strain>
    </source>
</reference>
<organism evidence="1 2">
    <name type="scientific">Sphingomonas parva</name>
    <dbReference type="NCBI Taxonomy" id="2555898"/>
    <lineage>
        <taxon>Bacteria</taxon>
        <taxon>Pseudomonadati</taxon>
        <taxon>Pseudomonadota</taxon>
        <taxon>Alphaproteobacteria</taxon>
        <taxon>Sphingomonadales</taxon>
        <taxon>Sphingomonadaceae</taxon>
        <taxon>Sphingomonas</taxon>
    </lineage>
</organism>